<sequence>MDQPGPDALSASPKLNPGGRPFDEGIQLPGAGDPDGFTSSSSAALRIDGQTKMDEQEKHVLIIDGVGVLGVRRAMCNESPRRRIGIGDTEIHSFVARKQGTDVCKAYDCSYEINEVNQAGGRARLVHGVMKVFWSSLSYGARTSPQSLH</sequence>
<dbReference type="AlphaFoldDB" id="A0A9P9DF69"/>
<comment type="caution">
    <text evidence="2">The sequence shown here is derived from an EMBL/GenBank/DDBJ whole genome shotgun (WGS) entry which is preliminary data.</text>
</comment>
<organism evidence="2 3">
    <name type="scientific">Dactylonectria estremocensis</name>
    <dbReference type="NCBI Taxonomy" id="1079267"/>
    <lineage>
        <taxon>Eukaryota</taxon>
        <taxon>Fungi</taxon>
        <taxon>Dikarya</taxon>
        <taxon>Ascomycota</taxon>
        <taxon>Pezizomycotina</taxon>
        <taxon>Sordariomycetes</taxon>
        <taxon>Hypocreomycetidae</taxon>
        <taxon>Hypocreales</taxon>
        <taxon>Nectriaceae</taxon>
        <taxon>Dactylonectria</taxon>
    </lineage>
</organism>
<dbReference type="Proteomes" id="UP000717696">
    <property type="component" value="Unassembled WGS sequence"/>
</dbReference>
<dbReference type="EMBL" id="JAGMUU010000032">
    <property type="protein sequence ID" value="KAH7118285.1"/>
    <property type="molecule type" value="Genomic_DNA"/>
</dbReference>
<proteinExistence type="predicted"/>
<reference evidence="2" key="1">
    <citation type="journal article" date="2021" name="Nat. Commun.">
        <title>Genetic determinants of endophytism in the Arabidopsis root mycobiome.</title>
        <authorList>
            <person name="Mesny F."/>
            <person name="Miyauchi S."/>
            <person name="Thiergart T."/>
            <person name="Pickel B."/>
            <person name="Atanasova L."/>
            <person name="Karlsson M."/>
            <person name="Huettel B."/>
            <person name="Barry K.W."/>
            <person name="Haridas S."/>
            <person name="Chen C."/>
            <person name="Bauer D."/>
            <person name="Andreopoulos W."/>
            <person name="Pangilinan J."/>
            <person name="LaButti K."/>
            <person name="Riley R."/>
            <person name="Lipzen A."/>
            <person name="Clum A."/>
            <person name="Drula E."/>
            <person name="Henrissat B."/>
            <person name="Kohler A."/>
            <person name="Grigoriev I.V."/>
            <person name="Martin F.M."/>
            <person name="Hacquard S."/>
        </authorList>
    </citation>
    <scope>NUCLEOTIDE SEQUENCE</scope>
    <source>
        <strain evidence="2">MPI-CAGE-AT-0021</strain>
    </source>
</reference>
<name>A0A9P9DF69_9HYPO</name>
<protein>
    <submittedName>
        <fullName evidence="2">Uncharacterized protein</fullName>
    </submittedName>
</protein>
<feature type="region of interest" description="Disordered" evidence="1">
    <location>
        <begin position="1"/>
        <end position="52"/>
    </location>
</feature>
<gene>
    <name evidence="2" type="ORF">B0J13DRAFT_200126</name>
</gene>
<keyword evidence="3" id="KW-1185">Reference proteome</keyword>
<evidence type="ECO:0000313" key="2">
    <source>
        <dbReference type="EMBL" id="KAH7118285.1"/>
    </source>
</evidence>
<evidence type="ECO:0000256" key="1">
    <source>
        <dbReference type="SAM" id="MobiDB-lite"/>
    </source>
</evidence>
<evidence type="ECO:0000313" key="3">
    <source>
        <dbReference type="Proteomes" id="UP000717696"/>
    </source>
</evidence>
<accession>A0A9P9DF69</accession>